<proteinExistence type="predicted"/>
<evidence type="ECO:0000313" key="2">
    <source>
        <dbReference type="Proteomes" id="UP000821865"/>
    </source>
</evidence>
<protein>
    <submittedName>
        <fullName evidence="1">Uncharacterized protein</fullName>
    </submittedName>
</protein>
<organism evidence="1 2">
    <name type="scientific">Dermacentor silvarum</name>
    <name type="common">Tick</name>
    <dbReference type="NCBI Taxonomy" id="543639"/>
    <lineage>
        <taxon>Eukaryota</taxon>
        <taxon>Metazoa</taxon>
        <taxon>Ecdysozoa</taxon>
        <taxon>Arthropoda</taxon>
        <taxon>Chelicerata</taxon>
        <taxon>Arachnida</taxon>
        <taxon>Acari</taxon>
        <taxon>Parasitiformes</taxon>
        <taxon>Ixodida</taxon>
        <taxon>Ixodoidea</taxon>
        <taxon>Ixodidae</taxon>
        <taxon>Rhipicephalinae</taxon>
        <taxon>Dermacentor</taxon>
    </lineage>
</organism>
<dbReference type="Proteomes" id="UP000821865">
    <property type="component" value="Chromosome 1"/>
</dbReference>
<dbReference type="EMBL" id="CM023470">
    <property type="protein sequence ID" value="KAH7980710.1"/>
    <property type="molecule type" value="Genomic_DNA"/>
</dbReference>
<comment type="caution">
    <text evidence="1">The sequence shown here is derived from an EMBL/GenBank/DDBJ whole genome shotgun (WGS) entry which is preliminary data.</text>
</comment>
<gene>
    <name evidence="1" type="ORF">HPB49_018430</name>
</gene>
<evidence type="ECO:0000313" key="1">
    <source>
        <dbReference type="EMBL" id="KAH7980710.1"/>
    </source>
</evidence>
<sequence length="172" mass="18261">MNLEHTQIPLLDEADGGDWLTVKYGRKKKNINSHQSPSSTPTPIGLVSSPTPTAAPKRPLGHHPPREGLNLATSTTPQVAEGIKMACQHPTTEQVRTLTVRFDPVQNIAIASTPNEELAMSIRHITTIHLGGREFAVTAYVAAPDSSAEGVIHGIPAGTPTKVLLNGLYAPG</sequence>
<accession>A0ACB8E258</accession>
<name>A0ACB8E258_DERSI</name>
<reference evidence="1" key="1">
    <citation type="submission" date="2020-05" db="EMBL/GenBank/DDBJ databases">
        <title>Large-scale comparative analyses of tick genomes elucidate their genetic diversity and vector capacities.</title>
        <authorList>
            <person name="Jia N."/>
            <person name="Wang J."/>
            <person name="Shi W."/>
            <person name="Du L."/>
            <person name="Sun Y."/>
            <person name="Zhan W."/>
            <person name="Jiang J."/>
            <person name="Wang Q."/>
            <person name="Zhang B."/>
            <person name="Ji P."/>
            <person name="Sakyi L.B."/>
            <person name="Cui X."/>
            <person name="Yuan T."/>
            <person name="Jiang B."/>
            <person name="Yang W."/>
            <person name="Lam T.T.-Y."/>
            <person name="Chang Q."/>
            <person name="Ding S."/>
            <person name="Wang X."/>
            <person name="Zhu J."/>
            <person name="Ruan X."/>
            <person name="Zhao L."/>
            <person name="Wei J."/>
            <person name="Que T."/>
            <person name="Du C."/>
            <person name="Cheng J."/>
            <person name="Dai P."/>
            <person name="Han X."/>
            <person name="Huang E."/>
            <person name="Gao Y."/>
            <person name="Liu J."/>
            <person name="Shao H."/>
            <person name="Ye R."/>
            <person name="Li L."/>
            <person name="Wei W."/>
            <person name="Wang X."/>
            <person name="Wang C."/>
            <person name="Yang T."/>
            <person name="Huo Q."/>
            <person name="Li W."/>
            <person name="Guo W."/>
            <person name="Chen H."/>
            <person name="Zhou L."/>
            <person name="Ni X."/>
            <person name="Tian J."/>
            <person name="Zhou Y."/>
            <person name="Sheng Y."/>
            <person name="Liu T."/>
            <person name="Pan Y."/>
            <person name="Xia L."/>
            <person name="Li J."/>
            <person name="Zhao F."/>
            <person name="Cao W."/>
        </authorList>
    </citation>
    <scope>NUCLEOTIDE SEQUENCE</scope>
    <source>
        <strain evidence="1">Dsil-2018</strain>
    </source>
</reference>
<keyword evidence="2" id="KW-1185">Reference proteome</keyword>